<dbReference type="Proteomes" id="UP001253595">
    <property type="component" value="Unassembled WGS sequence"/>
</dbReference>
<proteinExistence type="predicted"/>
<comment type="caution">
    <text evidence="1">The sequence shown here is derived from an EMBL/GenBank/DDBJ whole genome shotgun (WGS) entry which is preliminary data.</text>
</comment>
<evidence type="ECO:0000313" key="2">
    <source>
        <dbReference type="Proteomes" id="UP001253595"/>
    </source>
</evidence>
<sequence>MLVPENPYHLAMNLDPETCGKDTPKLRTSTTTLVSDKVFCSCNLLNHSGCSSVMWSNYLLVNSG</sequence>
<keyword evidence="2" id="KW-1185">Reference proteome</keyword>
<accession>A0ABU1UTN2</accession>
<dbReference type="EMBL" id="JAVDVX010000001">
    <property type="protein sequence ID" value="MDR7088538.1"/>
    <property type="molecule type" value="Genomic_DNA"/>
</dbReference>
<reference evidence="1 2" key="1">
    <citation type="submission" date="2023-07" db="EMBL/GenBank/DDBJ databases">
        <title>Sorghum-associated microbial communities from plants grown in Nebraska, USA.</title>
        <authorList>
            <person name="Schachtman D."/>
        </authorList>
    </citation>
    <scope>NUCLEOTIDE SEQUENCE [LARGE SCALE GENOMIC DNA]</scope>
    <source>
        <strain evidence="1 2">BE190</strain>
    </source>
</reference>
<gene>
    <name evidence="1" type="ORF">J2X05_000541</name>
</gene>
<protein>
    <submittedName>
        <fullName evidence="1">Uncharacterized protein</fullName>
    </submittedName>
</protein>
<organism evidence="1 2">
    <name type="scientific">Cellvibrio fibrivorans</name>
    <dbReference type="NCBI Taxonomy" id="126350"/>
    <lineage>
        <taxon>Bacteria</taxon>
        <taxon>Pseudomonadati</taxon>
        <taxon>Pseudomonadota</taxon>
        <taxon>Gammaproteobacteria</taxon>
        <taxon>Cellvibrionales</taxon>
        <taxon>Cellvibrionaceae</taxon>
        <taxon>Cellvibrio</taxon>
    </lineage>
</organism>
<evidence type="ECO:0000313" key="1">
    <source>
        <dbReference type="EMBL" id="MDR7088538.1"/>
    </source>
</evidence>
<name>A0ABU1UTN2_9GAMM</name>